<gene>
    <name evidence="1" type="ORF">DR116_0018365</name>
</gene>
<dbReference type="AlphaFoldDB" id="A0A9X8IXM8"/>
<protein>
    <submittedName>
        <fullName evidence="1">Uncharacterized protein</fullName>
    </submittedName>
</protein>
<comment type="caution">
    <text evidence="1">The sequence shown here is derived from an EMBL/GenBank/DDBJ whole genome shotgun (WGS) entry which is preliminary data.</text>
</comment>
<accession>A0A9X8IXM8</accession>
<evidence type="ECO:0000313" key="1">
    <source>
        <dbReference type="EMBL" id="RWQ72539.1"/>
    </source>
</evidence>
<name>A0A9X8IXM8_BACCE</name>
<reference evidence="1 2" key="1">
    <citation type="submission" date="2019-01" db="EMBL/GenBank/DDBJ databases">
        <title>Draft genome sequence of heavy metal resistant Bacillus cereus NWUAB01.</title>
        <authorList>
            <person name="Babalola O."/>
            <person name="Aremu B.R."/>
            <person name="Ayangbenro A.S."/>
        </authorList>
    </citation>
    <scope>NUCLEOTIDE SEQUENCE [LARGE SCALE GENOMIC DNA]</scope>
    <source>
        <strain evidence="1 2">NWUAB01</strain>
    </source>
</reference>
<dbReference type="EMBL" id="QNGD03000009">
    <property type="protein sequence ID" value="RWQ72539.1"/>
    <property type="molecule type" value="Genomic_DNA"/>
</dbReference>
<dbReference type="Proteomes" id="UP000253597">
    <property type="component" value="Unassembled WGS sequence"/>
</dbReference>
<proteinExistence type="predicted"/>
<evidence type="ECO:0000313" key="2">
    <source>
        <dbReference type="Proteomes" id="UP000253597"/>
    </source>
</evidence>
<organism evidence="1 2">
    <name type="scientific">Bacillus cereus</name>
    <dbReference type="NCBI Taxonomy" id="1396"/>
    <lineage>
        <taxon>Bacteria</taxon>
        <taxon>Bacillati</taxon>
        <taxon>Bacillota</taxon>
        <taxon>Bacilli</taxon>
        <taxon>Bacillales</taxon>
        <taxon>Bacillaceae</taxon>
        <taxon>Bacillus</taxon>
        <taxon>Bacillus cereus group</taxon>
    </lineage>
</organism>
<sequence length="177" mass="21486">MEGQMKYTFDVNGDYKAQFETYVNTLITSLRESDSGAISNRNVRAKEIKSLTDAYIEMIGELPDSDQLERLSDLLLYEELHDKDRMKVRNNEYPIMSERQLIRRRNEETSEKMYEEYGVDKRNHKVPTRRFRFKNEIRFVDTCARIRNNERRKKYREFTNIQPVIVYYIKDIKKKEF</sequence>